<dbReference type="RefSeq" id="WP_301201003.1">
    <property type="nucleotide sequence ID" value="NZ_JAPDPI010000035.1"/>
</dbReference>
<comment type="caution">
    <text evidence="2">The sequence shown here is derived from an EMBL/GenBank/DDBJ whole genome shotgun (WGS) entry which is preliminary data.</text>
</comment>
<gene>
    <name evidence="2" type="ORF">OM074_15345</name>
</gene>
<evidence type="ECO:0000313" key="2">
    <source>
        <dbReference type="EMBL" id="MCW3807011.1"/>
    </source>
</evidence>
<dbReference type="Proteomes" id="UP001207408">
    <property type="component" value="Unassembled WGS sequence"/>
</dbReference>
<dbReference type="PANTHER" id="PTHR38590:SF1">
    <property type="entry name" value="BLL0828 PROTEIN"/>
    <property type="match status" value="1"/>
</dbReference>
<evidence type="ECO:0000313" key="3">
    <source>
        <dbReference type="Proteomes" id="UP001207408"/>
    </source>
</evidence>
<dbReference type="PANTHER" id="PTHR38590">
    <property type="entry name" value="BLL0828 PROTEIN"/>
    <property type="match status" value="1"/>
</dbReference>
<accession>A0AAE3MFZ6</accession>
<feature type="domain" description="DUF559" evidence="1">
    <location>
        <begin position="10"/>
        <end position="112"/>
    </location>
</feature>
<sequence>MKQINRPELKYYRQKLRNQSTFAEVYLWKLLKNKQIKRLRFRRQYSFNCYIIDFYCPLIKLGIELDGEGHVYTEEYDQNRDLYLKNYGITILRYENCIALEHPNIIINDIIEFYTEWMKMNRSFL</sequence>
<dbReference type="Gene3D" id="3.40.960.10">
    <property type="entry name" value="VSR Endonuclease"/>
    <property type="match status" value="1"/>
</dbReference>
<organism evidence="2 3">
    <name type="scientific">Plebeiibacterium marinum</name>
    <dbReference type="NCBI Taxonomy" id="2992111"/>
    <lineage>
        <taxon>Bacteria</taxon>
        <taxon>Pseudomonadati</taxon>
        <taxon>Bacteroidota</taxon>
        <taxon>Bacteroidia</taxon>
        <taxon>Marinilabiliales</taxon>
        <taxon>Marinilabiliaceae</taxon>
        <taxon>Plebeiibacterium</taxon>
    </lineage>
</organism>
<dbReference type="Pfam" id="PF04480">
    <property type="entry name" value="DUF559"/>
    <property type="match status" value="1"/>
</dbReference>
<reference evidence="2" key="1">
    <citation type="submission" date="2022-10" db="EMBL/GenBank/DDBJ databases">
        <authorList>
            <person name="Yu W.X."/>
        </authorList>
    </citation>
    <scope>NUCLEOTIDE SEQUENCE</scope>
    <source>
        <strain evidence="2">D04</strain>
    </source>
</reference>
<dbReference type="AlphaFoldDB" id="A0AAE3MFZ6"/>
<keyword evidence="3" id="KW-1185">Reference proteome</keyword>
<name>A0AAE3MFZ6_9BACT</name>
<dbReference type="InterPro" id="IPR047216">
    <property type="entry name" value="Endonuclease_DUF559_bact"/>
</dbReference>
<evidence type="ECO:0000259" key="1">
    <source>
        <dbReference type="Pfam" id="PF04480"/>
    </source>
</evidence>
<protein>
    <submittedName>
        <fullName evidence="2">DUF559 domain-containing protein</fullName>
    </submittedName>
</protein>
<dbReference type="EMBL" id="JAPDPI010000035">
    <property type="protein sequence ID" value="MCW3807011.1"/>
    <property type="molecule type" value="Genomic_DNA"/>
</dbReference>
<dbReference type="SUPFAM" id="SSF52980">
    <property type="entry name" value="Restriction endonuclease-like"/>
    <property type="match status" value="1"/>
</dbReference>
<dbReference type="InterPro" id="IPR007569">
    <property type="entry name" value="DUF559"/>
</dbReference>
<proteinExistence type="predicted"/>
<dbReference type="InterPro" id="IPR011335">
    <property type="entry name" value="Restrct_endonuc-II-like"/>
</dbReference>